<reference evidence="1 2" key="1">
    <citation type="submission" date="2014-04" db="EMBL/GenBank/DDBJ databases">
        <authorList>
            <consortium name="DOE Joint Genome Institute"/>
            <person name="Kuo A."/>
            <person name="Kohler A."/>
            <person name="Nagy L.G."/>
            <person name="Floudas D."/>
            <person name="Copeland A."/>
            <person name="Barry K.W."/>
            <person name="Cichocki N."/>
            <person name="Veneault-Fourrey C."/>
            <person name="LaButti K."/>
            <person name="Lindquist E.A."/>
            <person name="Lipzen A."/>
            <person name="Lundell T."/>
            <person name="Morin E."/>
            <person name="Murat C."/>
            <person name="Sun H."/>
            <person name="Tunlid A."/>
            <person name="Henrissat B."/>
            <person name="Grigoriev I.V."/>
            <person name="Hibbett D.S."/>
            <person name="Martin F."/>
            <person name="Nordberg H.P."/>
            <person name="Cantor M.N."/>
            <person name="Hua S.X."/>
        </authorList>
    </citation>
    <scope>NUCLEOTIDE SEQUENCE [LARGE SCALE GENOMIC DNA]</scope>
    <source>
        <strain evidence="1 2">LaAM-08-1</strain>
    </source>
</reference>
<reference evidence="2" key="2">
    <citation type="submission" date="2015-01" db="EMBL/GenBank/DDBJ databases">
        <title>Evolutionary Origins and Diversification of the Mycorrhizal Mutualists.</title>
        <authorList>
            <consortium name="DOE Joint Genome Institute"/>
            <consortium name="Mycorrhizal Genomics Consortium"/>
            <person name="Kohler A."/>
            <person name="Kuo A."/>
            <person name="Nagy L.G."/>
            <person name="Floudas D."/>
            <person name="Copeland A."/>
            <person name="Barry K.W."/>
            <person name="Cichocki N."/>
            <person name="Veneault-Fourrey C."/>
            <person name="LaButti K."/>
            <person name="Lindquist E.A."/>
            <person name="Lipzen A."/>
            <person name="Lundell T."/>
            <person name="Morin E."/>
            <person name="Murat C."/>
            <person name="Riley R."/>
            <person name="Ohm R."/>
            <person name="Sun H."/>
            <person name="Tunlid A."/>
            <person name="Henrissat B."/>
            <person name="Grigoriev I.V."/>
            <person name="Hibbett D.S."/>
            <person name="Martin F."/>
        </authorList>
    </citation>
    <scope>NUCLEOTIDE SEQUENCE [LARGE SCALE GENOMIC DNA]</scope>
    <source>
        <strain evidence="2">LaAM-08-1</strain>
    </source>
</reference>
<dbReference type="AlphaFoldDB" id="A0A0C9XSP8"/>
<organism evidence="1 2">
    <name type="scientific">Laccaria amethystina LaAM-08-1</name>
    <dbReference type="NCBI Taxonomy" id="1095629"/>
    <lineage>
        <taxon>Eukaryota</taxon>
        <taxon>Fungi</taxon>
        <taxon>Dikarya</taxon>
        <taxon>Basidiomycota</taxon>
        <taxon>Agaricomycotina</taxon>
        <taxon>Agaricomycetes</taxon>
        <taxon>Agaricomycetidae</taxon>
        <taxon>Agaricales</taxon>
        <taxon>Agaricineae</taxon>
        <taxon>Hydnangiaceae</taxon>
        <taxon>Laccaria</taxon>
    </lineage>
</organism>
<name>A0A0C9XSP8_9AGAR</name>
<evidence type="ECO:0000313" key="1">
    <source>
        <dbReference type="EMBL" id="KIK04739.1"/>
    </source>
</evidence>
<keyword evidence="2" id="KW-1185">Reference proteome</keyword>
<dbReference type="EMBL" id="KN838567">
    <property type="protein sequence ID" value="KIK04739.1"/>
    <property type="molecule type" value="Genomic_DNA"/>
</dbReference>
<gene>
    <name evidence="1" type="ORF">K443DRAFT_130731</name>
</gene>
<dbReference type="HOGENOM" id="CLU_1210000_0_0_1"/>
<sequence length="229" mass="25765">MYQARDFLAKSHTLMGSRKVIHGGKIGDLFKEHLMKRIDVNGSENRGEAEQTRATATRLLTVIRRAMGTAITHRRGANQPTFLATTLLALRRDIPHTIPPSLEQVTRITETLNIKDPVQAINIADIAVGRQKRITIIRMQGALDSQVLIGFLTGQMLVDMERMVMRTVRALMSTPARTVKKNLIALFRTVEKIRMVIMALNRQFVGVLSVLSSLEKHTFYSLVGLREHS</sequence>
<accession>A0A0C9XSP8</accession>
<dbReference type="Proteomes" id="UP000054477">
    <property type="component" value="Unassembled WGS sequence"/>
</dbReference>
<dbReference type="OrthoDB" id="10374355at2759"/>
<proteinExistence type="predicted"/>
<evidence type="ECO:0000313" key="2">
    <source>
        <dbReference type="Proteomes" id="UP000054477"/>
    </source>
</evidence>
<protein>
    <submittedName>
        <fullName evidence="1">Uncharacterized protein</fullName>
    </submittedName>
</protein>